<dbReference type="EMBL" id="OZ034821">
    <property type="protein sequence ID" value="CAL1409660.1"/>
    <property type="molecule type" value="Genomic_DNA"/>
</dbReference>
<proteinExistence type="predicted"/>
<dbReference type="Proteomes" id="UP001497516">
    <property type="component" value="Chromosome 8"/>
</dbReference>
<evidence type="ECO:0000259" key="2">
    <source>
        <dbReference type="Pfam" id="PF24750"/>
    </source>
</evidence>
<feature type="domain" description="F-box" evidence="1">
    <location>
        <begin position="44"/>
        <end position="85"/>
    </location>
</feature>
<sequence>MSTKIYNSDWDLPLRALFHRSAPWKRPRRIRSEAPPSMISQLGDDLLVQILIRLPDPRSACRCKTVCRRWSSLISRPSFNRRFVCHHQGLNLNQLQLPMPEDPNELQSTIRSVLPRMPLRYVRDALRVLDCFRDLVLCGFWDLGNHNDELGRSYLVCNPFTKQWIALPLAPKKSVGYDEAVTRLVCEPCNPKKFDLGDDDDDDKAAFVYSSEYRFRVICMYQVDLTTKLDVFCSESGKWIREALVLKGHIRRGCKRIISSSDGKLFWSYHKVEDLEAGQINRLVAAFNPFRLDIPPTSIDVSAFSAKPWWVISVSQGALHVIAFEDNASPVRRLSIWSLEEEDGKSWRKLCEGLVNETSKCGNYQVDSCYLPILHPYKPEVVLFNWLAGDDTNAILSWDLQRQEVELFAKLEGGPAVNRFVVFQPRVHCWPTPIPSYEELRGMYNGSYQFWAQSGNEGAVPSFPPQSLAKLVF</sequence>
<dbReference type="InterPro" id="IPR036047">
    <property type="entry name" value="F-box-like_dom_sf"/>
</dbReference>
<dbReference type="InterPro" id="IPR055290">
    <property type="entry name" value="At3g26010-like"/>
</dbReference>
<evidence type="ECO:0000313" key="4">
    <source>
        <dbReference type="Proteomes" id="UP001497516"/>
    </source>
</evidence>
<dbReference type="Pfam" id="PF12937">
    <property type="entry name" value="F-box-like"/>
    <property type="match status" value="1"/>
</dbReference>
<dbReference type="Gene3D" id="1.20.1280.50">
    <property type="match status" value="1"/>
</dbReference>
<dbReference type="SUPFAM" id="SSF81383">
    <property type="entry name" value="F-box domain"/>
    <property type="match status" value="1"/>
</dbReference>
<gene>
    <name evidence="3" type="ORF">LTRI10_LOCUS49141</name>
</gene>
<keyword evidence="4" id="KW-1185">Reference proteome</keyword>
<dbReference type="PANTHER" id="PTHR35546">
    <property type="entry name" value="F-BOX PROTEIN INTERACTION DOMAIN PROTEIN-RELATED"/>
    <property type="match status" value="1"/>
</dbReference>
<organism evidence="3 4">
    <name type="scientific">Linum trigynum</name>
    <dbReference type="NCBI Taxonomy" id="586398"/>
    <lineage>
        <taxon>Eukaryota</taxon>
        <taxon>Viridiplantae</taxon>
        <taxon>Streptophyta</taxon>
        <taxon>Embryophyta</taxon>
        <taxon>Tracheophyta</taxon>
        <taxon>Spermatophyta</taxon>
        <taxon>Magnoliopsida</taxon>
        <taxon>eudicotyledons</taxon>
        <taxon>Gunneridae</taxon>
        <taxon>Pentapetalae</taxon>
        <taxon>rosids</taxon>
        <taxon>fabids</taxon>
        <taxon>Malpighiales</taxon>
        <taxon>Linaceae</taxon>
        <taxon>Linum</taxon>
    </lineage>
</organism>
<dbReference type="AlphaFoldDB" id="A0AAV2GJH8"/>
<dbReference type="InterPro" id="IPR001810">
    <property type="entry name" value="F-box_dom"/>
</dbReference>
<name>A0AAV2GJH8_9ROSI</name>
<dbReference type="Pfam" id="PF24750">
    <property type="entry name" value="b-prop_At3g26010-like"/>
    <property type="match status" value="1"/>
</dbReference>
<evidence type="ECO:0000313" key="3">
    <source>
        <dbReference type="EMBL" id="CAL1409660.1"/>
    </source>
</evidence>
<accession>A0AAV2GJH8</accession>
<feature type="domain" description="F-box protein At3g26010-like beta-propeller" evidence="2">
    <location>
        <begin position="152"/>
        <end position="409"/>
    </location>
</feature>
<dbReference type="PANTHER" id="PTHR35546:SF130">
    <property type="entry name" value="EXPRESSED PROTEIN"/>
    <property type="match status" value="1"/>
</dbReference>
<evidence type="ECO:0000259" key="1">
    <source>
        <dbReference type="Pfam" id="PF12937"/>
    </source>
</evidence>
<dbReference type="InterPro" id="IPR056592">
    <property type="entry name" value="Beta-prop_At3g26010-like"/>
</dbReference>
<protein>
    <recommendedName>
        <fullName evidence="5">F-box domain-containing protein</fullName>
    </recommendedName>
</protein>
<evidence type="ECO:0008006" key="5">
    <source>
        <dbReference type="Google" id="ProtNLM"/>
    </source>
</evidence>
<reference evidence="3 4" key="1">
    <citation type="submission" date="2024-04" db="EMBL/GenBank/DDBJ databases">
        <authorList>
            <person name="Fracassetti M."/>
        </authorList>
    </citation>
    <scope>NUCLEOTIDE SEQUENCE [LARGE SCALE GENOMIC DNA]</scope>
</reference>